<dbReference type="RefSeq" id="WP_076996028.1">
    <property type="nucleotide sequence ID" value="NZ_MSPR01000008.1"/>
</dbReference>
<dbReference type="Pfam" id="PF00155">
    <property type="entry name" value="Aminotran_1_2"/>
    <property type="match status" value="1"/>
</dbReference>
<dbReference type="InterPro" id="IPR004839">
    <property type="entry name" value="Aminotransferase_I/II_large"/>
</dbReference>
<evidence type="ECO:0000259" key="6">
    <source>
        <dbReference type="Pfam" id="PF00155"/>
    </source>
</evidence>
<evidence type="ECO:0000313" key="7">
    <source>
        <dbReference type="EMBL" id="ONK27509.1"/>
    </source>
</evidence>
<dbReference type="Gene3D" id="3.90.1150.10">
    <property type="entry name" value="Aspartate Aminotransferase, domain 1"/>
    <property type="match status" value="1"/>
</dbReference>
<evidence type="ECO:0000256" key="2">
    <source>
        <dbReference type="ARBA" id="ARBA00012224"/>
    </source>
</evidence>
<accession>A0AB36JS92</accession>
<dbReference type="Gene3D" id="3.40.640.10">
    <property type="entry name" value="Type I PLP-dependent aspartate aminotransferase-like (Major domain)"/>
    <property type="match status" value="1"/>
</dbReference>
<organism evidence="7 9">
    <name type="scientific">Streptococcus azizii</name>
    <dbReference type="NCBI Taxonomy" id="1579424"/>
    <lineage>
        <taxon>Bacteria</taxon>
        <taxon>Bacillati</taxon>
        <taxon>Bacillota</taxon>
        <taxon>Bacilli</taxon>
        <taxon>Lactobacillales</taxon>
        <taxon>Streptococcaceae</taxon>
        <taxon>Streptococcus</taxon>
    </lineage>
</organism>
<keyword evidence="10" id="KW-1185">Reference proteome</keyword>
<dbReference type="InterPro" id="IPR015424">
    <property type="entry name" value="PyrdxlP-dep_Trfase"/>
</dbReference>
<dbReference type="InterPro" id="IPR051798">
    <property type="entry name" value="Class-II_PLP-Dep_Aminotrans"/>
</dbReference>
<proteinExistence type="inferred from homology"/>
<evidence type="ECO:0000313" key="9">
    <source>
        <dbReference type="Proteomes" id="UP000188600"/>
    </source>
</evidence>
<dbReference type="InterPro" id="IPR015422">
    <property type="entry name" value="PyrdxlP-dep_Trfase_small"/>
</dbReference>
<dbReference type="CDD" id="cd00609">
    <property type="entry name" value="AAT_like"/>
    <property type="match status" value="1"/>
</dbReference>
<dbReference type="InterPro" id="IPR027619">
    <property type="entry name" value="C-S_lyase_PatB-like"/>
</dbReference>
<comment type="caution">
    <text evidence="7">The sequence shown here is derived from an EMBL/GenBank/DDBJ whole genome shotgun (WGS) entry which is preliminary data.</text>
</comment>
<reference evidence="9 10" key="1">
    <citation type="submission" date="2016-12" db="EMBL/GenBank/DDBJ databases">
        <authorList>
            <person name="Gulvik C.A."/>
        </authorList>
    </citation>
    <scope>NUCLEOTIDE SEQUENCE [LARGE SCALE GENOMIC DNA]</scope>
    <source>
        <strain evidence="8 10">12-5202</strain>
        <strain evidence="7 9">12-5291</strain>
    </source>
</reference>
<evidence type="ECO:0000256" key="3">
    <source>
        <dbReference type="ARBA" id="ARBA00022898"/>
    </source>
</evidence>
<feature type="domain" description="Aminotransferase class I/classII large" evidence="6">
    <location>
        <begin position="41"/>
        <end position="381"/>
    </location>
</feature>
<dbReference type="AlphaFoldDB" id="A0AB36JS92"/>
<comment type="similarity">
    <text evidence="5">Belongs to the class-II pyridoxal-phosphate-dependent aminotransferase family. MalY/PatB cystathionine beta-lyase subfamily.</text>
</comment>
<evidence type="ECO:0000256" key="4">
    <source>
        <dbReference type="ARBA" id="ARBA00023239"/>
    </source>
</evidence>
<gene>
    <name evidence="8" type="ORF">BVE84_05325</name>
    <name evidence="7" type="ORF">BVE86_05165</name>
</gene>
<evidence type="ECO:0000256" key="5">
    <source>
        <dbReference type="ARBA" id="ARBA00037974"/>
    </source>
</evidence>
<dbReference type="Proteomes" id="UP000188600">
    <property type="component" value="Unassembled WGS sequence"/>
</dbReference>
<dbReference type="NCBIfam" id="TIGR04350">
    <property type="entry name" value="C_S_lyase_PatB"/>
    <property type="match status" value="1"/>
</dbReference>
<comment type="cofactor">
    <cofactor evidence="1">
        <name>pyridoxal 5'-phosphate</name>
        <dbReference type="ChEBI" id="CHEBI:597326"/>
    </cofactor>
</comment>
<dbReference type="InterPro" id="IPR015421">
    <property type="entry name" value="PyrdxlP-dep_Trfase_major"/>
</dbReference>
<dbReference type="Proteomes" id="UP000188946">
    <property type="component" value="Unassembled WGS sequence"/>
</dbReference>
<dbReference type="GO" id="GO:0030170">
    <property type="term" value="F:pyridoxal phosphate binding"/>
    <property type="evidence" value="ECO:0007669"/>
    <property type="project" value="InterPro"/>
</dbReference>
<name>A0AB36JS92_9STRE</name>
<dbReference type="EMBL" id="MSPT01000009">
    <property type="protein sequence ID" value="ONK27509.1"/>
    <property type="molecule type" value="Genomic_DNA"/>
</dbReference>
<sequence>MEVFDFTTRPNRLGQHSEKWKKSEANPDLLQMWVADMDFLPFKELRDTVRRYADEYVFGYTYASDSLYQSIIDWEKTEHDYAIKREDIVLIEGVVPAISIAVQALTNEGDAILINTPVYPPFARTVKLNQRTLVTNSLMKKNGRFELDLDQLEKDFVKEDVKLYILCSPHNPGGRVWSKEELTAIGRLCQKHGVLLVSDEIHQDLVLFGHQHHSFNTVQSDFKDFTIILSSATKTFNIAGTKNSFAIIENKDLRKRFVRQQLAHNHHEISTVGLLATEAALSYGKPWLEELRSVLEKNIEYVMDNLGTHTKIEVMKPEGTYLVWLDFSAYNLSHEEIHEKLREEARVVLNDGLTFGKEGDSHARLNVATPFETVKEVCERIVRVFGEGSF</sequence>
<dbReference type="GO" id="GO:0047804">
    <property type="term" value="F:cysteine-S-conjugate beta-lyase activity"/>
    <property type="evidence" value="ECO:0007669"/>
    <property type="project" value="UniProtKB-EC"/>
</dbReference>
<dbReference type="PANTHER" id="PTHR43525">
    <property type="entry name" value="PROTEIN MALY"/>
    <property type="match status" value="1"/>
</dbReference>
<dbReference type="EMBL" id="MSPR01000008">
    <property type="protein sequence ID" value="ONK29442.1"/>
    <property type="molecule type" value="Genomic_DNA"/>
</dbReference>
<evidence type="ECO:0000313" key="8">
    <source>
        <dbReference type="EMBL" id="ONK29442.1"/>
    </source>
</evidence>
<keyword evidence="3" id="KW-0663">Pyridoxal phosphate</keyword>
<dbReference type="PANTHER" id="PTHR43525:SF1">
    <property type="entry name" value="PROTEIN MALY"/>
    <property type="match status" value="1"/>
</dbReference>
<evidence type="ECO:0000313" key="10">
    <source>
        <dbReference type="Proteomes" id="UP000188946"/>
    </source>
</evidence>
<evidence type="ECO:0000256" key="1">
    <source>
        <dbReference type="ARBA" id="ARBA00001933"/>
    </source>
</evidence>
<protein>
    <recommendedName>
        <fullName evidence="2">cysteine-S-conjugate beta-lyase</fullName>
        <ecNumber evidence="2">4.4.1.13</ecNumber>
    </recommendedName>
</protein>
<dbReference type="SUPFAM" id="SSF53383">
    <property type="entry name" value="PLP-dependent transferases"/>
    <property type="match status" value="1"/>
</dbReference>
<keyword evidence="4" id="KW-0456">Lyase</keyword>
<dbReference type="EC" id="4.4.1.13" evidence="2"/>